<dbReference type="EMBL" id="UGHF01000001">
    <property type="protein sequence ID" value="STO60888.1"/>
    <property type="molecule type" value="Genomic_DNA"/>
</dbReference>
<accession>A0A1V4B0H8</accession>
<keyword evidence="2" id="KW-1185">Reference proteome</keyword>
<dbReference type="Proteomes" id="UP000254329">
    <property type="component" value="Unassembled WGS sequence"/>
</dbReference>
<evidence type="ECO:0000313" key="2">
    <source>
        <dbReference type="Proteomes" id="UP000254329"/>
    </source>
</evidence>
<sequence>MHNSYLESDYPIPSELSAELTNPELEETVKNAITEGQRLAIEMTETKDNRRINEMMGISSEYKKECREENIHKAQQGGNDERQ</sequence>
<gene>
    <name evidence="1" type="ORF">NCTC1659_02189</name>
</gene>
<evidence type="ECO:0000313" key="1">
    <source>
        <dbReference type="EMBL" id="STO60888.1"/>
    </source>
</evidence>
<proteinExistence type="predicted"/>
<reference evidence="1 2" key="1">
    <citation type="submission" date="2018-06" db="EMBL/GenBank/DDBJ databases">
        <authorList>
            <consortium name="Pathogen Informatics"/>
            <person name="Doyle S."/>
        </authorList>
    </citation>
    <scope>NUCLEOTIDE SEQUENCE [LARGE SCALE GENOMIC DNA]</scope>
    <source>
        <strain evidence="1 2">NCTC1659</strain>
    </source>
</reference>
<protein>
    <submittedName>
        <fullName evidence="1">Uncharacterized protein</fullName>
    </submittedName>
</protein>
<name>A0A1V4B0H8_9PAST</name>
<dbReference type="STRING" id="733.B0186_06560"/>
<organism evidence="1 2">
    <name type="scientific">Canicola haemoglobinophilus</name>
    <dbReference type="NCBI Taxonomy" id="733"/>
    <lineage>
        <taxon>Bacteria</taxon>
        <taxon>Pseudomonadati</taxon>
        <taxon>Pseudomonadota</taxon>
        <taxon>Gammaproteobacteria</taxon>
        <taxon>Pasteurellales</taxon>
        <taxon>Pasteurellaceae</taxon>
        <taxon>Canicola</taxon>
    </lineage>
</organism>
<dbReference type="AlphaFoldDB" id="A0A1V4B0H8"/>
<dbReference type="RefSeq" id="WP_078218573.1">
    <property type="nucleotide sequence ID" value="NZ_MUXZ01000018.1"/>
</dbReference>